<dbReference type="HOGENOM" id="CLU_1502556_0_0_10"/>
<dbReference type="Proteomes" id="UP000033054">
    <property type="component" value="Chromosome"/>
</dbReference>
<gene>
    <name evidence="2" type="ORF">SD10_20895</name>
</gene>
<keyword evidence="1" id="KW-0472">Membrane</keyword>
<keyword evidence="1" id="KW-0812">Transmembrane</keyword>
<accession>A0A0E3V8R7</accession>
<organism evidence="2 3">
    <name type="scientific">Spirosoma radiotolerans</name>
    <dbReference type="NCBI Taxonomy" id="1379870"/>
    <lineage>
        <taxon>Bacteria</taxon>
        <taxon>Pseudomonadati</taxon>
        <taxon>Bacteroidota</taxon>
        <taxon>Cytophagia</taxon>
        <taxon>Cytophagales</taxon>
        <taxon>Cytophagaceae</taxon>
        <taxon>Spirosoma</taxon>
    </lineage>
</organism>
<feature type="transmembrane region" description="Helical" evidence="1">
    <location>
        <begin position="7"/>
        <end position="31"/>
    </location>
</feature>
<dbReference type="KEGG" id="srd:SD10_20895"/>
<evidence type="ECO:0000313" key="2">
    <source>
        <dbReference type="EMBL" id="AKD56992.1"/>
    </source>
</evidence>
<evidence type="ECO:0000313" key="3">
    <source>
        <dbReference type="Proteomes" id="UP000033054"/>
    </source>
</evidence>
<keyword evidence="1" id="KW-1133">Transmembrane helix</keyword>
<keyword evidence="3" id="KW-1185">Reference proteome</keyword>
<proteinExistence type="predicted"/>
<dbReference type="PATRIC" id="fig|1379870.5.peg.4507"/>
<reference evidence="2 3" key="1">
    <citation type="journal article" date="2014" name="Curr. Microbiol.">
        <title>Spirosoma radiotolerans sp. nov., a gamma-radiation-resistant bacterium isolated from gamma ray-irradiated soil.</title>
        <authorList>
            <person name="Lee J.J."/>
            <person name="Srinivasan S."/>
            <person name="Lim S."/>
            <person name="Joe M."/>
            <person name="Im S."/>
            <person name="Bae S.I."/>
            <person name="Park K.R."/>
            <person name="Han J.H."/>
            <person name="Park S.H."/>
            <person name="Joo B.M."/>
            <person name="Park S.J."/>
            <person name="Kim M.K."/>
        </authorList>
    </citation>
    <scope>NUCLEOTIDE SEQUENCE [LARGE SCALE GENOMIC DNA]</scope>
    <source>
        <strain evidence="2 3">DG5A</strain>
    </source>
</reference>
<dbReference type="AlphaFoldDB" id="A0A0E3V8R7"/>
<dbReference type="RefSeq" id="WP_046576468.1">
    <property type="nucleotide sequence ID" value="NZ_CP010429.1"/>
</dbReference>
<protein>
    <submittedName>
        <fullName evidence="2">Uncharacterized protein</fullName>
    </submittedName>
</protein>
<sequence>MKKAISIGLVALLGWYTLAYMLVAISSWWLAENDLSERLSVYRSVDSLVEFQISLKNKLDLTDITHTASDGFTYKGHYYSVVSLALQGDLLYIAGLEMSHHSFWENDLLAFLNDHIREAGQSPQKPNQFLKFLLKEYSPVTQAIFCFLSPHWRVAIRIHNEPLLLSARALPVYSPPPEI</sequence>
<evidence type="ECO:0000256" key="1">
    <source>
        <dbReference type="SAM" id="Phobius"/>
    </source>
</evidence>
<dbReference type="EMBL" id="CP010429">
    <property type="protein sequence ID" value="AKD56992.1"/>
    <property type="molecule type" value="Genomic_DNA"/>
</dbReference>
<name>A0A0E3V8R7_9BACT</name>